<gene>
    <name evidence="3" type="ORF">KHM83_16600</name>
</gene>
<sequence>MHKLGWGQKLTILSVLLMTILLIGSFLNNEAELASSFLTYGYLDDIAAYMDPSDVMQLRLSTMALKLNARRFIFLLPVLYPVVSLFKNRHNRKLSLISASLEVVLVLCFLFAGRGLLTFKAVLLLMTSALLFVGVFVTKPKIKTENYSTKYCPHCGEANAVSAKFCFKCGKTI</sequence>
<feature type="domain" description="Putative zinc-ribbon" evidence="2">
    <location>
        <begin position="148"/>
        <end position="171"/>
    </location>
</feature>
<comment type="caution">
    <text evidence="3">The sequence shown here is derived from an EMBL/GenBank/DDBJ whole genome shotgun (WGS) entry which is preliminary data.</text>
</comment>
<feature type="transmembrane region" description="Helical" evidence="1">
    <location>
        <begin position="12"/>
        <end position="28"/>
    </location>
</feature>
<proteinExistence type="predicted"/>
<evidence type="ECO:0000313" key="3">
    <source>
        <dbReference type="EMBL" id="MBS7528311.1"/>
    </source>
</evidence>
<protein>
    <submittedName>
        <fullName evidence="3">Zinc ribbon domain-containing protein</fullName>
    </submittedName>
</protein>
<accession>A0ABS5PTA4</accession>
<dbReference type="Proteomes" id="UP000746471">
    <property type="component" value="Unassembled WGS sequence"/>
</dbReference>
<dbReference type="RefSeq" id="WP_213238171.1">
    <property type="nucleotide sequence ID" value="NZ_JAHBCL010000036.1"/>
</dbReference>
<dbReference type="Pfam" id="PF13248">
    <property type="entry name" value="Zn_ribbon_3"/>
    <property type="match status" value="1"/>
</dbReference>
<dbReference type="EMBL" id="JAHBCL010000036">
    <property type="protein sequence ID" value="MBS7528311.1"/>
    <property type="molecule type" value="Genomic_DNA"/>
</dbReference>
<keyword evidence="1" id="KW-1133">Transmembrane helix</keyword>
<feature type="transmembrane region" description="Helical" evidence="1">
    <location>
        <begin position="94"/>
        <end position="112"/>
    </location>
</feature>
<keyword evidence="1" id="KW-0812">Transmembrane</keyword>
<organism evidence="3 4">
    <name type="scientific">Fusibacter paucivorans</name>
    <dbReference type="NCBI Taxonomy" id="76009"/>
    <lineage>
        <taxon>Bacteria</taxon>
        <taxon>Bacillati</taxon>
        <taxon>Bacillota</taxon>
        <taxon>Clostridia</taxon>
        <taxon>Eubacteriales</taxon>
        <taxon>Eubacteriales Family XII. Incertae Sedis</taxon>
        <taxon>Fusibacter</taxon>
    </lineage>
</organism>
<evidence type="ECO:0000313" key="4">
    <source>
        <dbReference type="Proteomes" id="UP000746471"/>
    </source>
</evidence>
<dbReference type="InterPro" id="IPR059113">
    <property type="entry name" value="Znf_ribbon"/>
</dbReference>
<evidence type="ECO:0000256" key="1">
    <source>
        <dbReference type="SAM" id="Phobius"/>
    </source>
</evidence>
<evidence type="ECO:0000259" key="2">
    <source>
        <dbReference type="Pfam" id="PF13248"/>
    </source>
</evidence>
<keyword evidence="1" id="KW-0472">Membrane</keyword>
<name>A0ABS5PTA4_9FIRM</name>
<reference evidence="3 4" key="1">
    <citation type="submission" date="2021-05" db="EMBL/GenBank/DDBJ databases">
        <title>Fusibacter ferrireducens sp. nov., an anaerobic, sulfur- and Fe-reducing bacterium isolated from the mangrove sediment.</title>
        <authorList>
            <person name="Qiu D."/>
        </authorList>
    </citation>
    <scope>NUCLEOTIDE SEQUENCE [LARGE SCALE GENOMIC DNA]</scope>
    <source>
        <strain evidence="3 4">DSM 12116</strain>
    </source>
</reference>
<feature type="transmembrane region" description="Helical" evidence="1">
    <location>
        <begin position="118"/>
        <end position="137"/>
    </location>
</feature>
<keyword evidence="4" id="KW-1185">Reference proteome</keyword>